<dbReference type="Gene3D" id="3.30.420.40">
    <property type="match status" value="1"/>
</dbReference>
<comment type="catalytic activity">
    <reaction evidence="7 8">
        <text>C-terminal L-cysteinyl-[HypE protein] + carbamoyl phosphate + ATP + H2O = C-terminal S-carboxamide-L-cysteinyl-[HypE protein] + AMP + phosphate + diphosphate + H(+)</text>
        <dbReference type="Rhea" id="RHEA:55636"/>
        <dbReference type="Rhea" id="RHEA-COMP:14247"/>
        <dbReference type="Rhea" id="RHEA-COMP:14392"/>
        <dbReference type="ChEBI" id="CHEBI:15377"/>
        <dbReference type="ChEBI" id="CHEBI:15378"/>
        <dbReference type="ChEBI" id="CHEBI:30616"/>
        <dbReference type="ChEBI" id="CHEBI:33019"/>
        <dbReference type="ChEBI" id="CHEBI:43474"/>
        <dbReference type="ChEBI" id="CHEBI:58228"/>
        <dbReference type="ChEBI" id="CHEBI:76913"/>
        <dbReference type="ChEBI" id="CHEBI:139126"/>
        <dbReference type="ChEBI" id="CHEBI:456215"/>
    </reaction>
</comment>
<dbReference type="PROSITE" id="PS51160">
    <property type="entry name" value="ACYLPHOSPHATASE_3"/>
    <property type="match status" value="1"/>
</dbReference>
<keyword evidence="3" id="KW-0436">Ligase</keyword>
<dbReference type="InterPro" id="IPR036046">
    <property type="entry name" value="Acylphosphatase-like_dom_sf"/>
</dbReference>
<dbReference type="Proteomes" id="UP000189177">
    <property type="component" value="Unassembled WGS sequence"/>
</dbReference>
<dbReference type="GO" id="GO:0003725">
    <property type="term" value="F:double-stranded RNA binding"/>
    <property type="evidence" value="ECO:0007669"/>
    <property type="project" value="InterPro"/>
</dbReference>
<evidence type="ECO:0000256" key="8">
    <source>
        <dbReference type="PIRNR" id="PIRNR006256"/>
    </source>
</evidence>
<keyword evidence="13" id="KW-1185">Reference proteome</keyword>
<comment type="catalytic activity">
    <reaction evidence="9">
        <text>an acyl phosphate + H2O = a carboxylate + phosphate + H(+)</text>
        <dbReference type="Rhea" id="RHEA:14965"/>
        <dbReference type="ChEBI" id="CHEBI:15377"/>
        <dbReference type="ChEBI" id="CHEBI:15378"/>
        <dbReference type="ChEBI" id="CHEBI:29067"/>
        <dbReference type="ChEBI" id="CHEBI:43474"/>
        <dbReference type="ChEBI" id="CHEBI:59918"/>
        <dbReference type="EC" id="3.6.1.7"/>
    </reaction>
</comment>
<dbReference type="EMBL" id="MUZR01000044">
    <property type="protein sequence ID" value="OOC09584.1"/>
    <property type="molecule type" value="Genomic_DNA"/>
</dbReference>
<evidence type="ECO:0000256" key="9">
    <source>
        <dbReference type="PROSITE-ProRule" id="PRU00520"/>
    </source>
</evidence>
<dbReference type="OrthoDB" id="9808093at2"/>
<dbReference type="PANTHER" id="PTHR42959:SF1">
    <property type="entry name" value="CARBAMOYLTRANSFERASE HYPF"/>
    <property type="match status" value="1"/>
</dbReference>
<dbReference type="GO" id="GO:0008270">
    <property type="term" value="F:zinc ion binding"/>
    <property type="evidence" value="ECO:0007669"/>
    <property type="project" value="UniProtKB-KW"/>
</dbReference>
<evidence type="ECO:0000256" key="3">
    <source>
        <dbReference type="ARBA" id="ARBA00022598"/>
    </source>
</evidence>
<dbReference type="Gene3D" id="3.30.420.360">
    <property type="match status" value="1"/>
</dbReference>
<proteinExistence type="inferred from homology"/>
<dbReference type="InterPro" id="IPR004421">
    <property type="entry name" value="Carbamoyltransferase_HypF"/>
</dbReference>
<evidence type="ECO:0000256" key="6">
    <source>
        <dbReference type="ARBA" id="ARBA00022833"/>
    </source>
</evidence>
<dbReference type="Pfam" id="PF07503">
    <property type="entry name" value="zf-HYPF"/>
    <property type="match status" value="2"/>
</dbReference>
<dbReference type="GO" id="GO:0003998">
    <property type="term" value="F:acylphosphatase activity"/>
    <property type="evidence" value="ECO:0007669"/>
    <property type="project" value="UniProtKB-EC"/>
</dbReference>
<evidence type="ECO:0000259" key="10">
    <source>
        <dbReference type="PROSITE" id="PS51160"/>
    </source>
</evidence>
<sequence length="782" mass="82852">MNDPARARWRLIVAGRVQGVGFRPFVARQARRLGLTGAVANTPEGVVIEIEGPQAALSSFRRSLEEDGPPAARVDLITATTIPPLGDADFYVRTNHAAGGGAPALAPDRAPCPACRAEIRDPAARRFRYPFTACADCGPRWSIATDLPWDRAHTTLAAFPLCPACRTEFEDPEDRRFHAEAMACPACGPQLTLRTPDGGARSTGDDALRAAVDTLREGGILALKGTGGFQLLVDATRPEAVARLRRRKQRPEKPLAIMLPGRAETDTLARIDDVERALLESPEAPIVLVEGRPEAPLAEEVAPGLGRRGLMRPSTPLHLLLLDDFGEPVVCTSGNRSGEPLCVEGDEAVARLGDIADAILDHDRPVARALDDSVFQVAAGEPQCLRLGRGCMPTRVPLPAGEPAVAPAPVTLALGGQLKAAPALTLANEVVAGAHVGDLESDAALRRLDGEARALGSLCGVDIERIACDRHPDYASTRLAETWNLPLTRVQHHHAHAVAALAEHGVREPALALVWDGAGLGDDGTLWGGECLSLDRDGSWRRSGHLRPFRLPGGEAAMREPRRALLGLLHARYHGDRAALEASPARALFTAAEWQPLLACLDRGINAPVTSSAGRLFDAVAALSGLRIAAGYEGQAALRVQEAAEAAGPADNAAQYGDTDAITLDTDLAPWQGDWAPLVDALLAERAARPVDAPARMATRLHRALAGFAVAAARANNRETVALTGGCFQNRHLLQQCVDALRAAGFRPLWPQRIPPGDGGLATGQAVIARRATSPVRTTDGD</sequence>
<evidence type="ECO:0000256" key="5">
    <source>
        <dbReference type="ARBA" id="ARBA00022771"/>
    </source>
</evidence>
<comment type="caution">
    <text evidence="12">The sequence shown here is derived from an EMBL/GenBank/DDBJ whole genome shotgun (WGS) entry which is preliminary data.</text>
</comment>
<reference evidence="12 13" key="1">
    <citation type="submission" date="2017-02" db="EMBL/GenBank/DDBJ databases">
        <title>Genomic diversity within the haloalkaliphilic genus Thioalkalivibrio.</title>
        <authorList>
            <person name="Ahn A.-C."/>
            <person name="Meier-Kolthoff J."/>
            <person name="Overmars L."/>
            <person name="Richter M."/>
            <person name="Woyke T."/>
            <person name="Sorokin D.Y."/>
            <person name="Muyzer G."/>
        </authorList>
    </citation>
    <scope>NUCLEOTIDE SEQUENCE [LARGE SCALE GENOMIC DNA]</scope>
    <source>
        <strain evidence="12 13">HL17</strain>
    </source>
</reference>
<dbReference type="SUPFAM" id="SSF55821">
    <property type="entry name" value="YrdC/RibB"/>
    <property type="match status" value="1"/>
</dbReference>
<dbReference type="GO" id="GO:0051604">
    <property type="term" value="P:protein maturation"/>
    <property type="evidence" value="ECO:0007669"/>
    <property type="project" value="TreeGrafter"/>
</dbReference>
<gene>
    <name evidence="12" type="ORF">B1A74_10315</name>
</gene>
<dbReference type="Pfam" id="PF17788">
    <property type="entry name" value="HypF_C"/>
    <property type="match status" value="1"/>
</dbReference>
<comment type="similarity">
    <text evidence="2 8">Belongs to the carbamoyltransferase HypF family.</text>
</comment>
<feature type="domain" description="YrdC-like" evidence="11">
    <location>
        <begin position="205"/>
        <end position="390"/>
    </location>
</feature>
<dbReference type="Pfam" id="PF01300">
    <property type="entry name" value="Sua5_yciO_yrdC"/>
    <property type="match status" value="1"/>
</dbReference>
<keyword evidence="5" id="KW-0863">Zinc-finger</keyword>
<dbReference type="PROSITE" id="PS00150">
    <property type="entry name" value="ACYLPHOSPHATASE_1"/>
    <property type="match status" value="1"/>
</dbReference>
<dbReference type="UniPathway" id="UPA00335"/>
<dbReference type="PROSITE" id="PS51163">
    <property type="entry name" value="YRDC"/>
    <property type="match status" value="1"/>
</dbReference>
<evidence type="ECO:0000313" key="12">
    <source>
        <dbReference type="EMBL" id="OOC09584.1"/>
    </source>
</evidence>
<comment type="pathway">
    <text evidence="1 8">Protein modification; [NiFe] hydrogenase maturation.</text>
</comment>
<evidence type="ECO:0000256" key="1">
    <source>
        <dbReference type="ARBA" id="ARBA00004711"/>
    </source>
</evidence>
<dbReference type="InterPro" id="IPR006070">
    <property type="entry name" value="Sua5-like_dom"/>
</dbReference>
<dbReference type="PIRSF" id="PIRSF006256">
    <property type="entry name" value="CMPcnvr_hdrg_mat"/>
    <property type="match status" value="1"/>
</dbReference>
<dbReference type="InterPro" id="IPR051060">
    <property type="entry name" value="Carbamoyltrans_HypF-like"/>
</dbReference>
<dbReference type="Gene3D" id="3.90.870.50">
    <property type="match status" value="1"/>
</dbReference>
<dbReference type="PANTHER" id="PTHR42959">
    <property type="entry name" value="CARBAMOYLTRANSFERASE"/>
    <property type="match status" value="1"/>
</dbReference>
<evidence type="ECO:0000259" key="11">
    <source>
        <dbReference type="PROSITE" id="PS51163"/>
    </source>
</evidence>
<dbReference type="STRING" id="252474.B1A74_10315"/>
<keyword evidence="12" id="KW-0808">Transferase</keyword>
<dbReference type="InterPro" id="IPR041440">
    <property type="entry name" value="HypF_C"/>
</dbReference>
<dbReference type="InterPro" id="IPR055128">
    <property type="entry name" value="HypF_C_2"/>
</dbReference>
<evidence type="ECO:0000256" key="4">
    <source>
        <dbReference type="ARBA" id="ARBA00022723"/>
    </source>
</evidence>
<keyword evidence="9" id="KW-0378">Hydrolase</keyword>
<comment type="function">
    <text evidence="8">Involved in the maturation of [NiFe] hydrogenases. Along with HypE, it catalyzes the synthesis of the CN ligands of the active site iron of [NiFe]-hydrogenases. HypF functions as a carbamoyl transferase using carbamoylphosphate as a substrate and transferring the carboxamido moiety in an ATP-dependent reaction to the thiolate of the C-terminal cysteine of HypE yielding a protein-S-carboxamide.</text>
</comment>
<accession>A0A1V2ZWT4</accession>
<organism evidence="12 13">
    <name type="scientific">Thioalkalivibrio halophilus</name>
    <dbReference type="NCBI Taxonomy" id="252474"/>
    <lineage>
        <taxon>Bacteria</taxon>
        <taxon>Pseudomonadati</taxon>
        <taxon>Pseudomonadota</taxon>
        <taxon>Gammaproteobacteria</taxon>
        <taxon>Chromatiales</taxon>
        <taxon>Ectothiorhodospiraceae</taxon>
        <taxon>Thioalkalivibrio</taxon>
    </lineage>
</organism>
<evidence type="ECO:0000256" key="7">
    <source>
        <dbReference type="ARBA" id="ARBA00048220"/>
    </source>
</evidence>
<evidence type="ECO:0000313" key="13">
    <source>
        <dbReference type="Proteomes" id="UP000189177"/>
    </source>
</evidence>
<dbReference type="SUPFAM" id="SSF54975">
    <property type="entry name" value="Acylphosphatase/BLUF domain-like"/>
    <property type="match status" value="1"/>
</dbReference>
<dbReference type="InterPro" id="IPR011125">
    <property type="entry name" value="Znf_HypF"/>
</dbReference>
<dbReference type="RefSeq" id="WP_077244584.1">
    <property type="nucleotide sequence ID" value="NZ_MUZR01000044.1"/>
</dbReference>
<dbReference type="GO" id="GO:0016743">
    <property type="term" value="F:carboxyl- or carbamoyltransferase activity"/>
    <property type="evidence" value="ECO:0007669"/>
    <property type="project" value="UniProtKB-UniRule"/>
</dbReference>
<protein>
    <recommendedName>
        <fullName evidence="8">Carbamoyltransferase HypF</fullName>
        <ecNumber evidence="8">6.2.-.-</ecNumber>
    </recommendedName>
</protein>
<feature type="active site" evidence="9">
    <location>
        <position position="41"/>
    </location>
</feature>
<dbReference type="InterPro" id="IPR001792">
    <property type="entry name" value="Acylphosphatase-like_dom"/>
</dbReference>
<feature type="domain" description="Acylphosphatase-like" evidence="10">
    <location>
        <begin position="8"/>
        <end position="94"/>
    </location>
</feature>
<keyword evidence="6" id="KW-0862">Zinc</keyword>
<dbReference type="NCBIfam" id="TIGR00143">
    <property type="entry name" value="hypF"/>
    <property type="match status" value="1"/>
</dbReference>
<dbReference type="EC" id="6.2.-.-" evidence="8"/>
<evidence type="ECO:0000256" key="2">
    <source>
        <dbReference type="ARBA" id="ARBA00008097"/>
    </source>
</evidence>
<dbReference type="AlphaFoldDB" id="A0A1V2ZWT4"/>
<dbReference type="InterPro" id="IPR017968">
    <property type="entry name" value="Acylphosphatase_CS"/>
</dbReference>
<dbReference type="Pfam" id="PF00708">
    <property type="entry name" value="Acylphosphatase"/>
    <property type="match status" value="1"/>
</dbReference>
<dbReference type="Pfam" id="PF22521">
    <property type="entry name" value="HypF_C_2"/>
    <property type="match status" value="1"/>
</dbReference>
<name>A0A1V2ZWT4_9GAMM</name>
<dbReference type="Gene3D" id="3.30.110.120">
    <property type="match status" value="1"/>
</dbReference>
<dbReference type="GO" id="GO:0016874">
    <property type="term" value="F:ligase activity"/>
    <property type="evidence" value="ECO:0007669"/>
    <property type="project" value="UniProtKB-UniRule"/>
</dbReference>
<keyword evidence="4" id="KW-0479">Metal-binding</keyword>
<dbReference type="InterPro" id="IPR017945">
    <property type="entry name" value="DHBP_synth_RibB-like_a/b_dom"/>
</dbReference>
<feature type="active site" evidence="9">
    <location>
        <position position="23"/>
    </location>
</feature>